<dbReference type="PANTHER" id="PTHR43104:SF4">
    <property type="entry name" value="L-2-HYDROXYGLUTARATE DEHYDROGENASE, MITOCHONDRIAL"/>
    <property type="match status" value="1"/>
</dbReference>
<keyword evidence="2" id="KW-0285">Flavoprotein</keyword>
<keyword evidence="4" id="KW-0560">Oxidoreductase</keyword>
<dbReference type="Pfam" id="PF01266">
    <property type="entry name" value="DAO"/>
    <property type="match status" value="1"/>
</dbReference>
<dbReference type="Proteomes" id="UP000182800">
    <property type="component" value="Unassembled WGS sequence"/>
</dbReference>
<comment type="cofactor">
    <cofactor evidence="1">
        <name>FAD</name>
        <dbReference type="ChEBI" id="CHEBI:57692"/>
    </cofactor>
</comment>
<organism evidence="7 9">
    <name type="scientific">Saliniramus fredricksonii</name>
    <dbReference type="NCBI Taxonomy" id="1653334"/>
    <lineage>
        <taxon>Bacteria</taxon>
        <taxon>Pseudomonadati</taxon>
        <taxon>Pseudomonadota</taxon>
        <taxon>Alphaproteobacteria</taxon>
        <taxon>Hyphomicrobiales</taxon>
        <taxon>Salinarimonadaceae</taxon>
        <taxon>Saliniramus</taxon>
    </lineage>
</organism>
<comment type="caution">
    <text evidence="7">The sequence shown here is derived from an EMBL/GenBank/DDBJ whole genome shotgun (WGS) entry which is preliminary data.</text>
</comment>
<evidence type="ECO:0000256" key="2">
    <source>
        <dbReference type="ARBA" id="ARBA00022630"/>
    </source>
</evidence>
<dbReference type="Proteomes" id="UP000050497">
    <property type="component" value="Unassembled WGS sequence"/>
</dbReference>
<dbReference type="GO" id="GO:0047545">
    <property type="term" value="F:(S)-2-hydroxyglutarate dehydrogenase activity"/>
    <property type="evidence" value="ECO:0007669"/>
    <property type="project" value="TreeGrafter"/>
</dbReference>
<evidence type="ECO:0000256" key="4">
    <source>
        <dbReference type="ARBA" id="ARBA00023002"/>
    </source>
</evidence>
<dbReference type="EMBL" id="FMBM01000001">
    <property type="protein sequence ID" value="SCC79346.1"/>
    <property type="molecule type" value="Genomic_DNA"/>
</dbReference>
<evidence type="ECO:0000256" key="3">
    <source>
        <dbReference type="ARBA" id="ARBA00022827"/>
    </source>
</evidence>
<dbReference type="SUPFAM" id="SSF51905">
    <property type="entry name" value="FAD/NAD(P)-binding domain"/>
    <property type="match status" value="1"/>
</dbReference>
<reference evidence="7 9" key="1">
    <citation type="submission" date="2015-09" db="EMBL/GenBank/DDBJ databases">
        <title>Identification and resolution of microdiversity through metagenomic sequencing of parallel consortia.</title>
        <authorList>
            <person name="Nelson W.C."/>
            <person name="Romine M.F."/>
            <person name="Lindemann S.R."/>
        </authorList>
    </citation>
    <scope>NUCLEOTIDE SEQUENCE [LARGE SCALE GENOMIC DNA]</scope>
    <source>
        <strain evidence="7">HL-109</strain>
    </source>
</reference>
<accession>A0A0P8A5Y0</accession>
<keyword evidence="3" id="KW-0274">FAD</keyword>
<dbReference type="InterPro" id="IPR036188">
    <property type="entry name" value="FAD/NAD-bd_sf"/>
</dbReference>
<evidence type="ECO:0000313" key="7">
    <source>
        <dbReference type="EMBL" id="KPQ10633.1"/>
    </source>
</evidence>
<evidence type="ECO:0000313" key="8">
    <source>
        <dbReference type="EMBL" id="SCC79346.1"/>
    </source>
</evidence>
<gene>
    <name evidence="8" type="ORF">GA0071312_0822</name>
    <name evidence="7" type="ORF">HLUCCO17_10335</name>
</gene>
<evidence type="ECO:0000256" key="5">
    <source>
        <dbReference type="ARBA" id="ARBA00037941"/>
    </source>
</evidence>
<dbReference type="PATRIC" id="fig|1653334.4.peg.3396"/>
<name>A0A0P8A5Y0_9HYPH</name>
<dbReference type="PANTHER" id="PTHR43104">
    <property type="entry name" value="L-2-HYDROXYGLUTARATE DEHYDROGENASE, MITOCHONDRIAL"/>
    <property type="match status" value="1"/>
</dbReference>
<dbReference type="AlphaFoldDB" id="A0A0P8A5Y0"/>
<evidence type="ECO:0000313" key="9">
    <source>
        <dbReference type="Proteomes" id="UP000050497"/>
    </source>
</evidence>
<dbReference type="STRING" id="1653334.GA0071312_0822"/>
<protein>
    <submittedName>
        <fullName evidence="8">L-2-hydroxyglutarate oxidase LhgO</fullName>
    </submittedName>
    <submittedName>
        <fullName evidence="7">Putative dehydrogenase</fullName>
    </submittedName>
</protein>
<keyword evidence="10" id="KW-1185">Reference proteome</keyword>
<feature type="domain" description="FAD dependent oxidoreductase" evidence="6">
    <location>
        <begin position="3"/>
        <end position="356"/>
    </location>
</feature>
<dbReference type="EMBL" id="LJSX01000014">
    <property type="protein sequence ID" value="KPQ10633.1"/>
    <property type="molecule type" value="Genomic_DNA"/>
</dbReference>
<dbReference type="InterPro" id="IPR006076">
    <property type="entry name" value="FAD-dep_OxRdtase"/>
</dbReference>
<dbReference type="RefSeq" id="WP_074443708.1">
    <property type="nucleotide sequence ID" value="NZ_FMBM01000001.1"/>
</dbReference>
<evidence type="ECO:0000313" key="10">
    <source>
        <dbReference type="Proteomes" id="UP000182800"/>
    </source>
</evidence>
<sequence>MEILVIGAGVVGLACARALAMAGHSIVVAEATGSIGSGVSSRNSEVIHAGMYYPTGSGKAHHCVAGRRRLYAFCESHGVPHARPGKLIVATNEAERSKIEAIAQQGAINGVEGLTLLDGADARAMEPELSCVGALWSPQTGIVDSHALMLALQGDLEDHGGMVAFETAVTHLRRHEGRWQATVADEEMPFDAVINAAALGAQGLARATEGFAEKLIPPLVYAKGNYFGCTGRPAFSRLIYPAPVDGGLGVHVTLDLGGQMRFGPDVEWVESEDYEVDPQRAESFYAAIRRYWPALPDGALTADYSGIRPKLTGPGEPAADFMICGPQEHGLPGHVALFGIESPGLTSCLSIADVVVAALDENRAAA</sequence>
<evidence type="ECO:0000259" key="6">
    <source>
        <dbReference type="Pfam" id="PF01266"/>
    </source>
</evidence>
<comment type="similarity">
    <text evidence="5">Belongs to the L2HGDH family.</text>
</comment>
<dbReference type="Gene3D" id="3.30.9.10">
    <property type="entry name" value="D-Amino Acid Oxidase, subunit A, domain 2"/>
    <property type="match status" value="1"/>
</dbReference>
<evidence type="ECO:0000256" key="1">
    <source>
        <dbReference type="ARBA" id="ARBA00001974"/>
    </source>
</evidence>
<reference evidence="8 10" key="2">
    <citation type="submission" date="2016-08" db="EMBL/GenBank/DDBJ databases">
        <authorList>
            <person name="Varghese N."/>
            <person name="Submissions Spin"/>
        </authorList>
    </citation>
    <scope>NUCLEOTIDE SEQUENCE [LARGE SCALE GENOMIC DNA]</scope>
    <source>
        <strain evidence="8 10">HL-109</strain>
    </source>
</reference>
<dbReference type="OrthoDB" id="9801699at2"/>
<dbReference type="Gene3D" id="3.50.50.60">
    <property type="entry name" value="FAD/NAD(P)-binding domain"/>
    <property type="match status" value="1"/>
</dbReference>
<proteinExistence type="inferred from homology"/>